<sequence length="123" mass="13693">MMKKLFVMATCVGLLAGCATTKDLVSKVGTSHTPLEQVLKAHPDLKTELNTVEIRQVFNRVESPNVAQVMVLQAGLMDDSVSAIRTTYSFKLQDKDWKVVNKKEEFKCARGKNTKTFQIALCS</sequence>
<accession>A0A6L6GCJ3</accession>
<dbReference type="PROSITE" id="PS51257">
    <property type="entry name" value="PROKAR_LIPOPROTEIN"/>
    <property type="match status" value="1"/>
</dbReference>
<comment type="caution">
    <text evidence="2">The sequence shown here is derived from an EMBL/GenBank/DDBJ whole genome shotgun (WGS) entry which is preliminary data.</text>
</comment>
<evidence type="ECO:0008006" key="4">
    <source>
        <dbReference type="Google" id="ProtNLM"/>
    </source>
</evidence>
<proteinExistence type="predicted"/>
<organism evidence="2 3">
    <name type="scientific">Acinetobacter faecalis</name>
    <dbReference type="NCBI Taxonomy" id="2665161"/>
    <lineage>
        <taxon>Bacteria</taxon>
        <taxon>Pseudomonadati</taxon>
        <taxon>Pseudomonadota</taxon>
        <taxon>Gammaproteobacteria</taxon>
        <taxon>Moraxellales</taxon>
        <taxon>Moraxellaceae</taxon>
        <taxon>Acinetobacter</taxon>
    </lineage>
</organism>
<gene>
    <name evidence="2" type="ORF">GIX10_01570</name>
</gene>
<evidence type="ECO:0000313" key="3">
    <source>
        <dbReference type="Proteomes" id="UP000473854"/>
    </source>
</evidence>
<protein>
    <recommendedName>
        <fullName evidence="4">Lipoprotein</fullName>
    </recommendedName>
</protein>
<dbReference type="EMBL" id="WLYL01000003">
    <property type="protein sequence ID" value="MTD10146.1"/>
    <property type="molecule type" value="Genomic_DNA"/>
</dbReference>
<evidence type="ECO:0000256" key="1">
    <source>
        <dbReference type="SAM" id="SignalP"/>
    </source>
</evidence>
<feature type="chain" id="PRO_5026847330" description="Lipoprotein" evidence="1">
    <location>
        <begin position="22"/>
        <end position="123"/>
    </location>
</feature>
<dbReference type="Proteomes" id="UP000473854">
    <property type="component" value="Unassembled WGS sequence"/>
</dbReference>
<name>A0A6L6GCJ3_9GAMM</name>
<dbReference type="AlphaFoldDB" id="A0A6L6GCJ3"/>
<feature type="signal peptide" evidence="1">
    <location>
        <begin position="1"/>
        <end position="21"/>
    </location>
</feature>
<evidence type="ECO:0000313" key="2">
    <source>
        <dbReference type="EMBL" id="MTD10146.1"/>
    </source>
</evidence>
<reference evidence="2 3" key="1">
    <citation type="submission" date="2019-11" db="EMBL/GenBank/DDBJ databases">
        <authorList>
            <person name="An D."/>
        </authorList>
    </citation>
    <scope>NUCLEOTIDE SEQUENCE [LARGE SCALE GENOMIC DNA]</scope>
    <source>
        <strain evidence="2 3">YIM 103518</strain>
    </source>
</reference>
<keyword evidence="1" id="KW-0732">Signal</keyword>